<dbReference type="RefSeq" id="WP_342949758.1">
    <property type="nucleotide sequence ID" value="NZ_JAYMRV010000013.1"/>
</dbReference>
<dbReference type="InterPro" id="IPR050228">
    <property type="entry name" value="Carboxylesterase_BioH"/>
</dbReference>
<dbReference type="Pfam" id="PF00561">
    <property type="entry name" value="Abhydrolase_1"/>
    <property type="match status" value="1"/>
</dbReference>
<dbReference type="SUPFAM" id="SSF53474">
    <property type="entry name" value="alpha/beta-Hydrolases"/>
    <property type="match status" value="1"/>
</dbReference>
<evidence type="ECO:0000259" key="1">
    <source>
        <dbReference type="Pfam" id="PF00561"/>
    </source>
</evidence>
<comment type="caution">
    <text evidence="3">The sequence shown here is derived from an EMBL/GenBank/DDBJ whole genome shotgun (WGS) entry which is preliminary data.</text>
</comment>
<sequence length="296" mass="32787">MLIFLICLSCVCVVALVLITLAWRRLKHTAAIDRGSRRRGIEGAFVQAGPYRMFYRVARCHAHAPRRLPVVLVHGLVVSSRYMEPLAYALKRDFDVFAPDLPGFGESPLARRRDALSLAQLADALHLWLNACGVKRAMFVGNSFGCQVLADFAVRYPQAVDRLVLQEPTPDPRARSLPRQAWRDWINGLRERPHTPAKAGRIDYAKAGLWRAFATMRMLVREPVDERLPRIAAPALVVVGTRDPVAPLGWGAEAARKLQHGRLMTIEGGTHTLNYAAPNAFAFAITPFLKAGAVGV</sequence>
<evidence type="ECO:0000313" key="4">
    <source>
        <dbReference type="Proteomes" id="UP001489897"/>
    </source>
</evidence>
<feature type="domain" description="Peptidase S33 tripeptidyl aminopeptidase-like C-terminal" evidence="2">
    <location>
        <begin position="222"/>
        <end position="293"/>
    </location>
</feature>
<dbReference type="InterPro" id="IPR013595">
    <property type="entry name" value="Pept_S33_TAP-like_C"/>
</dbReference>
<reference evidence="3 4" key="1">
    <citation type="submission" date="2024-01" db="EMBL/GenBank/DDBJ databases">
        <title>The diversity of rhizobia nodulating Mimosa spp. in eleven states of Brazil covering several biomes is determined by host plant, location, and edaphic factors.</title>
        <authorList>
            <person name="Rouws L."/>
            <person name="Barauna A."/>
            <person name="Beukes C."/>
            <person name="De Faria S.M."/>
            <person name="Gross E."/>
            <person name="Dos Reis Junior F.B."/>
            <person name="Simon M."/>
            <person name="Maluk M."/>
            <person name="Odee D.W."/>
            <person name="Kenicer G."/>
            <person name="Young J.P.W."/>
            <person name="Reis V.M."/>
            <person name="Zilli J."/>
            <person name="James E.K."/>
        </authorList>
    </citation>
    <scope>NUCLEOTIDE SEQUENCE [LARGE SCALE GENOMIC DNA]</scope>
    <source>
        <strain evidence="3 4">JPY167</strain>
    </source>
</reference>
<gene>
    <name evidence="3" type="ORF">VSR73_33505</name>
</gene>
<organism evidence="3 4">
    <name type="scientific">Paraburkholderia ferrariae</name>
    <dbReference type="NCBI Taxonomy" id="386056"/>
    <lineage>
        <taxon>Bacteria</taxon>
        <taxon>Pseudomonadati</taxon>
        <taxon>Pseudomonadota</taxon>
        <taxon>Betaproteobacteria</taxon>
        <taxon>Burkholderiales</taxon>
        <taxon>Burkholderiaceae</taxon>
        <taxon>Paraburkholderia</taxon>
    </lineage>
</organism>
<dbReference type="InterPro" id="IPR000073">
    <property type="entry name" value="AB_hydrolase_1"/>
</dbReference>
<dbReference type="PANTHER" id="PTHR43194:SF5">
    <property type="entry name" value="PIMELOYL-[ACYL-CARRIER PROTEIN] METHYL ESTER ESTERASE"/>
    <property type="match status" value="1"/>
</dbReference>
<evidence type="ECO:0000259" key="2">
    <source>
        <dbReference type="Pfam" id="PF08386"/>
    </source>
</evidence>
<dbReference type="PRINTS" id="PR00111">
    <property type="entry name" value="ABHYDROLASE"/>
</dbReference>
<dbReference type="Gene3D" id="3.40.50.1820">
    <property type="entry name" value="alpha/beta hydrolase"/>
    <property type="match status" value="1"/>
</dbReference>
<keyword evidence="3" id="KW-0378">Hydrolase</keyword>
<dbReference type="EMBL" id="JAYMRV010000013">
    <property type="protein sequence ID" value="MEM5425956.1"/>
    <property type="molecule type" value="Genomic_DNA"/>
</dbReference>
<dbReference type="InterPro" id="IPR029058">
    <property type="entry name" value="AB_hydrolase_fold"/>
</dbReference>
<protein>
    <submittedName>
        <fullName evidence="3">Alpha/beta hydrolase</fullName>
    </submittedName>
</protein>
<dbReference type="Pfam" id="PF08386">
    <property type="entry name" value="Abhydrolase_4"/>
    <property type="match status" value="1"/>
</dbReference>
<name>A0ABU9S0V9_9BURK</name>
<proteinExistence type="predicted"/>
<feature type="domain" description="AB hydrolase-1" evidence="1">
    <location>
        <begin position="69"/>
        <end position="178"/>
    </location>
</feature>
<dbReference type="GO" id="GO:0016787">
    <property type="term" value="F:hydrolase activity"/>
    <property type="evidence" value="ECO:0007669"/>
    <property type="project" value="UniProtKB-KW"/>
</dbReference>
<accession>A0ABU9S0V9</accession>
<keyword evidence="4" id="KW-1185">Reference proteome</keyword>
<dbReference type="Proteomes" id="UP001489897">
    <property type="component" value="Unassembled WGS sequence"/>
</dbReference>
<evidence type="ECO:0000313" key="3">
    <source>
        <dbReference type="EMBL" id="MEM5425956.1"/>
    </source>
</evidence>
<dbReference type="PANTHER" id="PTHR43194">
    <property type="entry name" value="HYDROLASE ALPHA/BETA FOLD FAMILY"/>
    <property type="match status" value="1"/>
</dbReference>